<sequence length="91" mass="9889">MVAHDLLRLMFYVVGTNYGATDHEENPSSQLLVPFPQQNCHEPSEMSLNAALQSMIANPQPEMVPPTAGHGSVDDSVWSPPTTFLAVALQL</sequence>
<organism evidence="1 2">
    <name type="scientific">Paspalum notatum var. saurae</name>
    <dbReference type="NCBI Taxonomy" id="547442"/>
    <lineage>
        <taxon>Eukaryota</taxon>
        <taxon>Viridiplantae</taxon>
        <taxon>Streptophyta</taxon>
        <taxon>Embryophyta</taxon>
        <taxon>Tracheophyta</taxon>
        <taxon>Spermatophyta</taxon>
        <taxon>Magnoliopsida</taxon>
        <taxon>Liliopsida</taxon>
        <taxon>Poales</taxon>
        <taxon>Poaceae</taxon>
        <taxon>PACMAD clade</taxon>
        <taxon>Panicoideae</taxon>
        <taxon>Andropogonodae</taxon>
        <taxon>Paspaleae</taxon>
        <taxon>Paspalinae</taxon>
        <taxon>Paspalum</taxon>
    </lineage>
</organism>
<keyword evidence="2" id="KW-1185">Reference proteome</keyword>
<evidence type="ECO:0000313" key="1">
    <source>
        <dbReference type="EMBL" id="WVZ56391.1"/>
    </source>
</evidence>
<proteinExistence type="predicted"/>
<dbReference type="EMBL" id="CP144746">
    <property type="protein sequence ID" value="WVZ56391.1"/>
    <property type="molecule type" value="Genomic_DNA"/>
</dbReference>
<name>A0AAQ3PZN0_PASNO</name>
<reference evidence="1 2" key="1">
    <citation type="submission" date="2024-02" db="EMBL/GenBank/DDBJ databases">
        <title>High-quality chromosome-scale genome assembly of Pensacola bahiagrass (Paspalum notatum Flugge var. saurae).</title>
        <authorList>
            <person name="Vega J.M."/>
            <person name="Podio M."/>
            <person name="Orjuela J."/>
            <person name="Siena L.A."/>
            <person name="Pessino S.C."/>
            <person name="Combes M.C."/>
            <person name="Mariac C."/>
            <person name="Albertini E."/>
            <person name="Pupilli F."/>
            <person name="Ortiz J.P.A."/>
            <person name="Leblanc O."/>
        </authorList>
    </citation>
    <scope>NUCLEOTIDE SEQUENCE [LARGE SCALE GENOMIC DNA]</scope>
    <source>
        <strain evidence="1">R1</strain>
        <tissue evidence="1">Leaf</tissue>
    </source>
</reference>
<accession>A0AAQ3PZN0</accession>
<evidence type="ECO:0000313" key="2">
    <source>
        <dbReference type="Proteomes" id="UP001341281"/>
    </source>
</evidence>
<gene>
    <name evidence="1" type="ORF">U9M48_006931</name>
</gene>
<dbReference type="AlphaFoldDB" id="A0AAQ3PZN0"/>
<protein>
    <submittedName>
        <fullName evidence="1">Uncharacterized protein</fullName>
    </submittedName>
</protein>
<dbReference type="Proteomes" id="UP001341281">
    <property type="component" value="Chromosome 02"/>
</dbReference>